<proteinExistence type="predicted"/>
<organism evidence="1 2">
    <name type="scientific">Mesorhizobium australicum</name>
    <dbReference type="NCBI Taxonomy" id="536018"/>
    <lineage>
        <taxon>Bacteria</taxon>
        <taxon>Pseudomonadati</taxon>
        <taxon>Pseudomonadota</taxon>
        <taxon>Alphaproteobacteria</taxon>
        <taxon>Hyphomicrobiales</taxon>
        <taxon>Phyllobacteriaceae</taxon>
        <taxon>Mesorhizobium</taxon>
    </lineage>
</organism>
<dbReference type="AlphaFoldDB" id="A0A1X7N1E5"/>
<dbReference type="OrthoDB" id="9894069at2"/>
<dbReference type="EMBL" id="FXBL01000004">
    <property type="protein sequence ID" value="SMH30166.1"/>
    <property type="molecule type" value="Genomic_DNA"/>
</dbReference>
<keyword evidence="2" id="KW-1185">Reference proteome</keyword>
<accession>A0A1X7N1E5</accession>
<dbReference type="Proteomes" id="UP000193083">
    <property type="component" value="Unassembled WGS sequence"/>
</dbReference>
<dbReference type="RefSeq" id="WP_085463143.1">
    <property type="nucleotide sequence ID" value="NZ_FXBL01000004.1"/>
</dbReference>
<evidence type="ECO:0000313" key="1">
    <source>
        <dbReference type="EMBL" id="SMH30166.1"/>
    </source>
</evidence>
<reference evidence="1 2" key="1">
    <citation type="submission" date="2017-04" db="EMBL/GenBank/DDBJ databases">
        <authorList>
            <person name="Afonso C.L."/>
            <person name="Miller P.J."/>
            <person name="Scott M.A."/>
            <person name="Spackman E."/>
            <person name="Goraichik I."/>
            <person name="Dimitrov K.M."/>
            <person name="Suarez D.L."/>
            <person name="Swayne D.E."/>
        </authorList>
    </citation>
    <scope>NUCLEOTIDE SEQUENCE [LARGE SCALE GENOMIC DNA]</scope>
    <source>
        <strain evidence="1 2">B5P</strain>
    </source>
</reference>
<sequence length="81" mass="9156">MNALKQVGLRFADWLSWSQANQNAISIFDVKELYDAAYAEKAKARICLKTFKALLEKAEKLDAIYRAQMQADQVARFGKAA</sequence>
<protein>
    <submittedName>
        <fullName evidence="1">Uncharacterized protein</fullName>
    </submittedName>
</protein>
<gene>
    <name evidence="1" type="ORF">SAMN02982922_1009</name>
</gene>
<name>A0A1X7N1E5_9HYPH</name>
<evidence type="ECO:0000313" key="2">
    <source>
        <dbReference type="Proteomes" id="UP000193083"/>
    </source>
</evidence>